<dbReference type="GO" id="GO:0006487">
    <property type="term" value="P:protein N-linked glycosylation"/>
    <property type="evidence" value="ECO:0007669"/>
    <property type="project" value="TreeGrafter"/>
</dbReference>
<feature type="transmembrane region" description="Helical" evidence="12">
    <location>
        <begin position="217"/>
        <end position="237"/>
    </location>
</feature>
<dbReference type="OrthoDB" id="19039at2759"/>
<dbReference type="InterPro" id="IPR005599">
    <property type="entry name" value="GPI_mannosylTrfase"/>
</dbReference>
<evidence type="ECO:0000256" key="10">
    <source>
        <dbReference type="ARBA" id="ARBA00044721"/>
    </source>
</evidence>
<evidence type="ECO:0000256" key="4">
    <source>
        <dbReference type="ARBA" id="ARBA00022676"/>
    </source>
</evidence>
<name>A0A642V9Q8_9ASCO</name>
<sequence length="554" mass="61877">MATTRQQGRVDILDTVAITLVGLYSVVAPFTKVEESFNMQAIHDVLYYGSDLEMYDHRQFPGVVPRSFIGAGLIGMFLKPLKVIFPSDTKLDFQLFARGILGVVNAYSMVSLRRAIADNWKSDEPGVPRIVSIWYLLFQFSQFHVVFYASRALPNMLAFPLVTKAVQDVLFGEFTSAIGLISFAAIVFRAELILFAGSLALVVLLARKASIFQIVRAGFQGLAVGALLSMIVDGYFWQNTVFKLPDRPVFVPEIYGFVYNVVMGKSSLWGVEPWHAYFTKHIPNMATNPVTIGLIPAGLAFNSPTGLRILAAAATLFVAIYSAQPHKEWRFVVYIMPIVAVTAANGATYCWTRLRRGSPPIFKMLNLVLVLSTVGAYLVSFAKLQTSSLNYPGGDALHRFNTVFDPSFESHLPVTVHLDVPVCMTGATRFGEIHNSSMVIYDKTEDEIQLQNTWRSFDYVITVTDDTSSLPSEPGHVWKAISSVKGFRGLNKQFLSETLDAFFQDPQTFTTDLIESLRYSKSLKSDLKALYYRAIHLDDVVFIYKKVPHNVNEI</sequence>
<evidence type="ECO:0000313" key="14">
    <source>
        <dbReference type="Proteomes" id="UP000761534"/>
    </source>
</evidence>
<evidence type="ECO:0000256" key="5">
    <source>
        <dbReference type="ARBA" id="ARBA00022679"/>
    </source>
</evidence>
<dbReference type="GO" id="GO:0005789">
    <property type="term" value="C:endoplasmic reticulum membrane"/>
    <property type="evidence" value="ECO:0007669"/>
    <property type="project" value="UniProtKB-SubCell"/>
</dbReference>
<evidence type="ECO:0000256" key="1">
    <source>
        <dbReference type="ARBA" id="ARBA00004477"/>
    </source>
</evidence>
<evidence type="ECO:0000256" key="8">
    <source>
        <dbReference type="ARBA" id="ARBA00022989"/>
    </source>
</evidence>
<keyword evidence="6 12" id="KW-0812">Transmembrane</keyword>
<protein>
    <recommendedName>
        <fullName evidence="12">Mannosyltransferase</fullName>
        <ecNumber evidence="12">2.4.1.-</ecNumber>
    </recommendedName>
</protein>
<evidence type="ECO:0000256" key="11">
    <source>
        <dbReference type="ARBA" id="ARBA00048899"/>
    </source>
</evidence>
<dbReference type="PANTHER" id="PTHR22760">
    <property type="entry name" value="GLYCOSYLTRANSFERASE"/>
    <property type="match status" value="1"/>
</dbReference>
<evidence type="ECO:0000256" key="12">
    <source>
        <dbReference type="RuleBase" id="RU363075"/>
    </source>
</evidence>
<evidence type="ECO:0000256" key="7">
    <source>
        <dbReference type="ARBA" id="ARBA00022824"/>
    </source>
</evidence>
<evidence type="ECO:0000256" key="9">
    <source>
        <dbReference type="ARBA" id="ARBA00023136"/>
    </source>
</evidence>
<feature type="transmembrane region" description="Helical" evidence="12">
    <location>
        <begin position="95"/>
        <end position="112"/>
    </location>
</feature>
<comment type="catalytic activity">
    <reaction evidence="11">
        <text>an alpha-D-Man-(1-&gt;2)-alpha-D-Man-(1-&gt;2)-alpha-D-Man-(1-&gt;3)-[alpha-D-Man-(1-&gt;2)-alpha-D-Man-(1-&gt;3)-alpha-D-Man-(1-&gt;6)]-beta-D-Man-(1-&gt;4)-beta-D-GlcNAc-(1-&gt;4)-alpha-D-GlcNAc-diphospho-di-trans,poly-cis-dolichol + a di-trans,poly-cis-dolichyl beta-D-mannosyl phosphate = an alpha-D-Man-(1-&gt;2)-alpha-D-Man-(1-&gt;2)-alpha-D-Man-(1-&gt;3)-[alpha-D-Man-(1-&gt;2)-alpha-D-Man-(1-&gt;3)-[alpha-D-Man-(1-&gt;6)]-alpha-D-Man-(1-&gt;6)]-beta-D-Man-(1-&gt;4)-beta-D-GlcNAc-(1-&gt;4)-alpha-D-GlcNAc-diphospho-di-trans,poly-cis-dolichol + a di-trans,poly-cis-dolichyl phosphate + H(+)</text>
        <dbReference type="Rhea" id="RHEA:29535"/>
        <dbReference type="Rhea" id="RHEA-COMP:19498"/>
        <dbReference type="Rhea" id="RHEA-COMP:19501"/>
        <dbReference type="Rhea" id="RHEA-COMP:19518"/>
        <dbReference type="Rhea" id="RHEA-COMP:19519"/>
        <dbReference type="ChEBI" id="CHEBI:15378"/>
        <dbReference type="ChEBI" id="CHEBI:57683"/>
        <dbReference type="ChEBI" id="CHEBI:58211"/>
        <dbReference type="ChEBI" id="CHEBI:132517"/>
        <dbReference type="ChEBI" id="CHEBI:132519"/>
        <dbReference type="EC" id="2.4.1.260"/>
    </reaction>
    <physiologicalReaction direction="left-to-right" evidence="11">
        <dbReference type="Rhea" id="RHEA:29536"/>
    </physiologicalReaction>
</comment>
<keyword evidence="8 12" id="KW-1133">Transmembrane helix</keyword>
<evidence type="ECO:0000313" key="13">
    <source>
        <dbReference type="EMBL" id="KAA8916513.1"/>
    </source>
</evidence>
<dbReference type="GO" id="GO:0052917">
    <property type="term" value="F:dol-P-Man:Man(7)GlcNAc(2)-PP-Dol alpha-1,6-mannosyltransferase activity"/>
    <property type="evidence" value="ECO:0007669"/>
    <property type="project" value="UniProtKB-EC"/>
</dbReference>
<evidence type="ECO:0000256" key="2">
    <source>
        <dbReference type="ARBA" id="ARBA00004922"/>
    </source>
</evidence>
<dbReference type="UniPathway" id="UPA00378"/>
<organism evidence="13 14">
    <name type="scientific">Trichomonascus ciferrii</name>
    <dbReference type="NCBI Taxonomy" id="44093"/>
    <lineage>
        <taxon>Eukaryota</taxon>
        <taxon>Fungi</taxon>
        <taxon>Dikarya</taxon>
        <taxon>Ascomycota</taxon>
        <taxon>Saccharomycotina</taxon>
        <taxon>Dipodascomycetes</taxon>
        <taxon>Dipodascales</taxon>
        <taxon>Trichomonascaceae</taxon>
        <taxon>Trichomonascus</taxon>
        <taxon>Trichomonascus ciferrii complex</taxon>
    </lineage>
</organism>
<dbReference type="PANTHER" id="PTHR22760:SF1">
    <property type="entry name" value="DOL-P-MAN:MAN(7)GLCNAC(2)-PP-DOL ALPHA-1,6-MANNOSYLTRANSFERASE"/>
    <property type="match status" value="1"/>
</dbReference>
<dbReference type="Proteomes" id="UP000761534">
    <property type="component" value="Unassembled WGS sequence"/>
</dbReference>
<reference evidence="13" key="1">
    <citation type="journal article" date="2019" name="G3 (Bethesda)">
        <title>Genome Assemblies of Two Rare Opportunistic Yeast Pathogens: Diutina rugosa (syn. Candida rugosa) and Trichomonascus ciferrii (syn. Candida ciferrii).</title>
        <authorList>
            <person name="Mixao V."/>
            <person name="Saus E."/>
            <person name="Hansen A.P."/>
            <person name="Lass-Florl C."/>
            <person name="Gabaldon T."/>
        </authorList>
    </citation>
    <scope>NUCLEOTIDE SEQUENCE</scope>
    <source>
        <strain evidence="13">CBS 4856</strain>
    </source>
</reference>
<accession>A0A642V9Q8</accession>
<keyword evidence="4 12" id="KW-0328">Glycosyltransferase</keyword>
<evidence type="ECO:0000256" key="3">
    <source>
        <dbReference type="ARBA" id="ARBA00007063"/>
    </source>
</evidence>
<keyword evidence="14" id="KW-1185">Reference proteome</keyword>
<feature type="transmembrane region" description="Helical" evidence="12">
    <location>
        <begin position="331"/>
        <end position="352"/>
    </location>
</feature>
<keyword evidence="7 12" id="KW-0256">Endoplasmic reticulum</keyword>
<feature type="transmembrane region" description="Helical" evidence="12">
    <location>
        <begin position="133"/>
        <end position="154"/>
    </location>
</feature>
<dbReference type="EMBL" id="SWFS01000097">
    <property type="protein sequence ID" value="KAA8916513.1"/>
    <property type="molecule type" value="Genomic_DNA"/>
</dbReference>
<keyword evidence="9 12" id="KW-0472">Membrane</keyword>
<dbReference type="EC" id="2.4.1.-" evidence="12"/>
<comment type="caution">
    <text evidence="13">The sequence shown here is derived from an EMBL/GenBank/DDBJ whole genome shotgun (WGS) entry which is preliminary data.</text>
</comment>
<feature type="transmembrane region" description="Helical" evidence="12">
    <location>
        <begin position="364"/>
        <end position="382"/>
    </location>
</feature>
<dbReference type="VEuPathDB" id="FungiDB:TRICI_001376"/>
<comment type="subcellular location">
    <subcellularLocation>
        <location evidence="1 12">Endoplasmic reticulum membrane</location>
        <topology evidence="1 12">Multi-pass membrane protein</topology>
    </subcellularLocation>
</comment>
<feature type="transmembrane region" description="Helical" evidence="12">
    <location>
        <begin position="174"/>
        <end position="205"/>
    </location>
</feature>
<proteinExistence type="inferred from homology"/>
<comment type="function">
    <text evidence="10">Mannosyltransferase that operates in the biosynthetic pathway of dolichol-linked oligosaccharides, the glycan precursors employed in protein asparagine (N)-glycosylation. The assembly of dolichol-linked oligosaccharides begins on the cytosolic side of the endoplasmic reticulum membrane and finishes in its lumen. The sequential addition of sugars to dolichol pyrophosphate produces dolichol-linked oligosaccharides containing fourteen sugars, including two GlcNAcs, nine mannoses and three glucoses. Once assembled, the oligosaccharide is transferred from the lipid to nascent proteins by oligosaccharyltransferases. In the lumen of the endoplasmic reticulum, adds the eighth mannose residue in an alpha-1,6 linkage onto Man(7)GlcNAc(2)-PP-dolichol to produce Man(8)GlcNAc(2)-PP-dolichol.</text>
</comment>
<comment type="pathway">
    <text evidence="2">Protein modification; protein glycosylation.</text>
</comment>
<keyword evidence="5" id="KW-0808">Transferase</keyword>
<gene>
    <name evidence="13" type="ORF">TRICI_001376</name>
</gene>
<evidence type="ECO:0000256" key="6">
    <source>
        <dbReference type="ARBA" id="ARBA00022692"/>
    </source>
</evidence>
<comment type="similarity">
    <text evidence="3 12">Belongs to the glycosyltransferase 22 family.</text>
</comment>
<dbReference type="AlphaFoldDB" id="A0A642V9Q8"/>
<dbReference type="Pfam" id="PF03901">
    <property type="entry name" value="Glyco_transf_22"/>
    <property type="match status" value="1"/>
</dbReference>